<evidence type="ECO:0000313" key="1">
    <source>
        <dbReference type="EMBL" id="CAH2262955.1"/>
    </source>
</evidence>
<dbReference type="EMBL" id="CAKXAJ010026224">
    <property type="protein sequence ID" value="CAH2262955.1"/>
    <property type="molecule type" value="Genomic_DNA"/>
</dbReference>
<keyword evidence="2" id="KW-1185">Reference proteome</keyword>
<reference evidence="1" key="1">
    <citation type="submission" date="2022-03" db="EMBL/GenBank/DDBJ databases">
        <authorList>
            <person name="Lindestad O."/>
        </authorList>
    </citation>
    <scope>NUCLEOTIDE SEQUENCE</scope>
</reference>
<proteinExistence type="predicted"/>
<evidence type="ECO:0000313" key="2">
    <source>
        <dbReference type="Proteomes" id="UP000838756"/>
    </source>
</evidence>
<dbReference type="Proteomes" id="UP000838756">
    <property type="component" value="Unassembled WGS sequence"/>
</dbReference>
<comment type="caution">
    <text evidence="1">The sequence shown here is derived from an EMBL/GenBank/DDBJ whole genome shotgun (WGS) entry which is preliminary data.</text>
</comment>
<protein>
    <submittedName>
        <fullName evidence="1">Jg18679 protein</fullName>
    </submittedName>
</protein>
<sequence length="111" mass="12832">MNDRRIKNINTVSTHIKSVPLCLITKYPRACKKEINRKYNREFIRKNSAIDRTKPGVNEREKIGNEEIYRRINKPPLPLHIIRGKILGKQSYAPVRLRVRGAGAVKASEQV</sequence>
<gene>
    <name evidence="1" type="primary">jg18679</name>
    <name evidence="1" type="ORF">PAEG_LOCUS24273</name>
</gene>
<accession>A0A8S4SAN6</accession>
<name>A0A8S4SAN6_9NEOP</name>
<organism evidence="1 2">
    <name type="scientific">Pararge aegeria aegeria</name>
    <dbReference type="NCBI Taxonomy" id="348720"/>
    <lineage>
        <taxon>Eukaryota</taxon>
        <taxon>Metazoa</taxon>
        <taxon>Ecdysozoa</taxon>
        <taxon>Arthropoda</taxon>
        <taxon>Hexapoda</taxon>
        <taxon>Insecta</taxon>
        <taxon>Pterygota</taxon>
        <taxon>Neoptera</taxon>
        <taxon>Endopterygota</taxon>
        <taxon>Lepidoptera</taxon>
        <taxon>Glossata</taxon>
        <taxon>Ditrysia</taxon>
        <taxon>Papilionoidea</taxon>
        <taxon>Nymphalidae</taxon>
        <taxon>Satyrinae</taxon>
        <taxon>Satyrini</taxon>
        <taxon>Parargina</taxon>
        <taxon>Pararge</taxon>
    </lineage>
</organism>
<dbReference type="AlphaFoldDB" id="A0A8S4SAN6"/>